<name>A0A1R1PL73_ZANCU</name>
<feature type="region of interest" description="Disordered" evidence="2">
    <location>
        <begin position="697"/>
        <end position="721"/>
    </location>
</feature>
<feature type="compositionally biased region" description="Basic and acidic residues" evidence="2">
    <location>
        <begin position="736"/>
        <end position="749"/>
    </location>
</feature>
<proteinExistence type="predicted"/>
<evidence type="ECO:0000256" key="1">
    <source>
        <dbReference type="SAM" id="Coils"/>
    </source>
</evidence>
<dbReference type="EMBL" id="LSSK01000856">
    <property type="protein sequence ID" value="OMH81622.1"/>
    <property type="molecule type" value="Genomic_DNA"/>
</dbReference>
<sequence>MIENFDYKELTLGDPVYSKQEKRELRKIKNVLGHPKLMKYVAQGDMVTAVHEPHAKREKNKYSISRDKEVHDTMKKIGLGEENSEENAYEKSKRELAKQDETDFKKLIKKYKRESKVDYDHVENFEKQLSKKYDRYGSICSFNSIDNDIGDAEISLVDGGATTTRSRNEVPDLDLSLDLDLDIDNLEDIVKNYEVYGSEPELKNKQGRIWENEPGSKLIPGARSKACFKLSSKDPTDLKFVEHLKPKDAAQEKKETEKKKPKRLLNLAELLGGGSDDEEEDNNVVPDEGGNSLNFLDFLQKKDYKKSVLRGDDSRKSRFKRQGTNEKKNDGGKGTQGYKLGFLNEMGQLASPEETLEQHVSKERQERELRKVKLQEERDKLALNSRENKKELMGIFELISMGMESTENNKAEDGQGVKKPSLLIPEKKNSLVNHLNAKNAAKTKDERAQARKFEPDFYSTEVGDETQGRVFFSERQRDEYEKKNGPIYYKKVNKRGSMCSTDSEFEEVHEDNYGHDADPLSKQGVESYKYLLSEQIAKQRQELVNKTKWIDEVVLDVGATGEYHVSNKPEELVYKEIDEQIIRQRTPRKDKRKEGSAIKRNEEQVINKEERVFGDILTAGPLDSTNENSNHEDTNKTHTDTEKTDSNDKQRVLQISGYGIELVPLGNEESKDVETPKESYENDIIGGVVENYVGGEVISDDSKNGEKALEPERNDNEKIPGPEVDIAKYANAEQRDVAPDTGVPKEAEHTQMLGYPIGAPKEVDGVAQATAARTNSVNGKDHENMPSGDIRYKASFLDLSSDSSFDQTAANIEEDVEKSVDSGSKNKRKRKSKASKRKKSSRKSMITSLFTNRDSENKKRLDVVDSMDGRMPRAHPHSDYSSDFSMNTERDRNETDDGTGVDRHKRKSAGDALKELLFRRKSKLSYKKRSLPENISELQEDTNRAHFLKSINEDTGAKEKEPKNERDESGEYLLAQSINNGWELVGNKNEYNTDGGNDGDDESDKRNTLNETQNISSMIMAEQEVPQMKNSEEKEEEERGRQEEEGEGGVFIPRRSNPNTRNSQAYISTEDDNATLLTLNEKDGDTHDEEPSSLIDESGSHKTRNGSGVTIDYDRQKKEGKGEEGKGEEEGEEGEEMSTTTRPAYASGVGIPEHGDGVDEKTAPKKKKGLKKLFTIFGKKKGTV</sequence>
<evidence type="ECO:0000313" key="4">
    <source>
        <dbReference type="Proteomes" id="UP000188320"/>
    </source>
</evidence>
<comment type="caution">
    <text evidence="3">The sequence shown here is derived from an EMBL/GenBank/DDBJ whole genome shotgun (WGS) entry which is preliminary data.</text>
</comment>
<evidence type="ECO:0000313" key="3">
    <source>
        <dbReference type="EMBL" id="OMH81622.1"/>
    </source>
</evidence>
<feature type="compositionally biased region" description="Basic and acidic residues" evidence="2">
    <location>
        <begin position="407"/>
        <end position="416"/>
    </location>
</feature>
<protein>
    <submittedName>
        <fullName evidence="3">Uncharacterized protein</fullName>
    </submittedName>
</protein>
<feature type="region of interest" description="Disordered" evidence="2">
    <location>
        <begin position="245"/>
        <end position="264"/>
    </location>
</feature>
<dbReference type="AlphaFoldDB" id="A0A1R1PL73"/>
<feature type="region of interest" description="Disordered" evidence="2">
    <location>
        <begin position="935"/>
        <end position="1167"/>
    </location>
</feature>
<feature type="compositionally biased region" description="Basic and acidic residues" evidence="2">
    <location>
        <begin position="629"/>
        <end position="651"/>
    </location>
</feature>
<keyword evidence="1" id="KW-0175">Coiled coil</keyword>
<feature type="compositionally biased region" description="Basic and acidic residues" evidence="2">
    <location>
        <begin position="1112"/>
        <end position="1125"/>
    </location>
</feature>
<feature type="coiled-coil region" evidence="1">
    <location>
        <begin position="364"/>
        <end position="391"/>
    </location>
</feature>
<accession>A0A1R1PL73</accession>
<keyword evidence="4" id="KW-1185">Reference proteome</keyword>
<feature type="compositionally biased region" description="Basic residues" evidence="2">
    <location>
        <begin position="825"/>
        <end position="842"/>
    </location>
</feature>
<feature type="compositionally biased region" description="Acidic residues" evidence="2">
    <location>
        <begin position="1126"/>
        <end position="1136"/>
    </location>
</feature>
<feature type="region of interest" description="Disordered" evidence="2">
    <location>
        <begin position="583"/>
        <end position="653"/>
    </location>
</feature>
<feature type="compositionally biased region" description="Basic and acidic residues" evidence="2">
    <location>
        <begin position="592"/>
        <end position="613"/>
    </location>
</feature>
<feature type="compositionally biased region" description="Basic and acidic residues" evidence="2">
    <location>
        <begin position="245"/>
        <end position="258"/>
    </location>
</feature>
<dbReference type="Proteomes" id="UP000188320">
    <property type="component" value="Unassembled WGS sequence"/>
</dbReference>
<feature type="compositionally biased region" description="Polar residues" evidence="2">
    <location>
        <begin position="1056"/>
        <end position="1067"/>
    </location>
</feature>
<feature type="region of interest" description="Disordered" evidence="2">
    <location>
        <begin position="813"/>
        <end position="913"/>
    </location>
</feature>
<feature type="region of interest" description="Disordered" evidence="2">
    <location>
        <begin position="407"/>
        <end position="459"/>
    </location>
</feature>
<reference evidence="4" key="1">
    <citation type="submission" date="2017-01" db="EMBL/GenBank/DDBJ databases">
        <authorList>
            <person name="Wang Y."/>
            <person name="White M."/>
            <person name="Kvist S."/>
            <person name="Moncalvo J.-M."/>
        </authorList>
    </citation>
    <scope>NUCLEOTIDE SEQUENCE [LARGE SCALE GENOMIC DNA]</scope>
    <source>
        <strain evidence="4">COL-18-3</strain>
    </source>
</reference>
<feature type="region of interest" description="Disordered" evidence="2">
    <location>
        <begin position="736"/>
        <end position="789"/>
    </location>
</feature>
<feature type="region of interest" description="Disordered" evidence="2">
    <location>
        <begin position="270"/>
        <end position="291"/>
    </location>
</feature>
<feature type="compositionally biased region" description="Basic and acidic residues" evidence="2">
    <location>
        <begin position="951"/>
        <end position="969"/>
    </location>
</feature>
<feature type="compositionally biased region" description="Basic and acidic residues" evidence="2">
    <location>
        <begin position="853"/>
        <end position="880"/>
    </location>
</feature>
<feature type="region of interest" description="Disordered" evidence="2">
    <location>
        <begin position="307"/>
        <end position="338"/>
    </location>
</feature>
<evidence type="ECO:0000256" key="2">
    <source>
        <dbReference type="SAM" id="MobiDB-lite"/>
    </source>
</evidence>
<feature type="compositionally biased region" description="Basic and acidic residues" evidence="2">
    <location>
        <begin position="700"/>
        <end position="720"/>
    </location>
</feature>
<feature type="compositionally biased region" description="Basic and acidic residues" evidence="2">
    <location>
        <begin position="442"/>
        <end position="455"/>
    </location>
</feature>
<organism evidence="3 4">
    <name type="scientific">Zancudomyces culisetae</name>
    <name type="common">Gut fungus</name>
    <name type="synonym">Smittium culisetae</name>
    <dbReference type="NCBI Taxonomy" id="1213189"/>
    <lineage>
        <taxon>Eukaryota</taxon>
        <taxon>Fungi</taxon>
        <taxon>Fungi incertae sedis</taxon>
        <taxon>Zoopagomycota</taxon>
        <taxon>Kickxellomycotina</taxon>
        <taxon>Harpellomycetes</taxon>
        <taxon>Harpellales</taxon>
        <taxon>Legeriomycetaceae</taxon>
        <taxon>Zancudomyces</taxon>
    </lineage>
</organism>
<feature type="compositionally biased region" description="Basic and acidic residues" evidence="2">
    <location>
        <begin position="307"/>
        <end position="316"/>
    </location>
</feature>
<feature type="compositionally biased region" description="Basic and acidic residues" evidence="2">
    <location>
        <begin position="1153"/>
        <end position="1163"/>
    </location>
</feature>
<gene>
    <name evidence="3" type="ORF">AX774_g4917</name>
</gene>